<dbReference type="PANTHER" id="PTHR12843">
    <property type="entry name" value="PROTEIN-LYSINE N-METHYLTRANSFERASE METTL10"/>
    <property type="match status" value="1"/>
</dbReference>
<dbReference type="Proteomes" id="UP000289152">
    <property type="component" value="Unassembled WGS sequence"/>
</dbReference>
<comment type="similarity">
    <text evidence="5">Belongs to the class I-like SAM-binding methyltransferase superfamily. EFM4 family.</text>
</comment>
<dbReference type="VEuPathDB" id="FungiDB:TREMEDRAFT_67326"/>
<dbReference type="GO" id="GO:0032259">
    <property type="term" value="P:methylation"/>
    <property type="evidence" value="ECO:0007669"/>
    <property type="project" value="UniProtKB-KW"/>
</dbReference>
<dbReference type="SUPFAM" id="SSF53067">
    <property type="entry name" value="Actin-like ATPase domain"/>
    <property type="match status" value="1"/>
</dbReference>
<keyword evidence="5" id="KW-0813">Transport</keyword>
<reference evidence="7 8" key="1">
    <citation type="submission" date="2016-06" db="EMBL/GenBank/DDBJ databases">
        <title>Evolution of pathogenesis and genome organization in the Tremellales.</title>
        <authorList>
            <person name="Cuomo C."/>
            <person name="Litvintseva A."/>
            <person name="Heitman J."/>
            <person name="Chen Y."/>
            <person name="Sun S."/>
            <person name="Springer D."/>
            <person name="Dromer F."/>
            <person name="Young S."/>
            <person name="Zeng Q."/>
            <person name="Chapman S."/>
            <person name="Gujja S."/>
            <person name="Saif S."/>
            <person name="Birren B."/>
        </authorList>
    </citation>
    <scope>NUCLEOTIDE SEQUENCE [LARGE SCALE GENOMIC DNA]</scope>
    <source>
        <strain evidence="7 8">ATCC 28783</strain>
    </source>
</reference>
<keyword evidence="1 5" id="KW-0963">Cytoplasm</keyword>
<dbReference type="AlphaFoldDB" id="A0A4Q1BMM3"/>
<sequence length="606" mass="66105">MTDEELPPSKLGTKDYWDAQYEREVTVFEDIGDEGEVWFGESSVKKMRKWAHDHLPPSSSPIRILECGSGNGTLLLSFLTSPVGSIPQKYHLTGIDYSPTAVLLSQKVEHARREMEIDEDEEISNICEVEWRVGDLLRDNMKEQWDLVLDKGTFDALCLSSDPVEEDKLKRLPSQVYPERIARLVKEGGFFLITSCNFTEEEIRRKYERPELGRSSSVPHKSFTFGGKSGTIVCTVAFQKVSSTPTLIMNGETVMVNDVAIASTSGGIVSRAVGGTGNMAEVGLQISSDMVISTVLDAVAQLPSLYYSNKSEKALVNGNLHGVVCPVKFQEIWVGMSGCDTSLDQKRLSDVLQPFFTSSQLSVVNDAHLLGGALLKHHCSWGIAIVAGTGSVVVALEVDPDGIVRQVGRRGGHGYVLGDDGSAFDVGRCAIRAVVDDFDEGLEVSGGLADLVKRHFGVNETGEVLAKVHHLNDTLSPIDSTNLRKLSVSSLARSVLDLFSRTPPDPLAQRALKEATSPLIQSVISLVKQMETHGRCTREAAVIMAGGVARQACYNKVILETLEREGIKFGSEDVVLDVAGEAVLGLVKRRRRFQGWLNAEEGKGDE</sequence>
<name>A0A4Q1BMM3_TREME</name>
<dbReference type="CDD" id="cd02440">
    <property type="entry name" value="AdoMet_MTases"/>
    <property type="match status" value="1"/>
</dbReference>
<dbReference type="STRING" id="5217.A0A4Q1BMM3"/>
<dbReference type="SUPFAM" id="SSF53335">
    <property type="entry name" value="S-adenosyl-L-methionine-dependent methyltransferases"/>
    <property type="match status" value="1"/>
</dbReference>
<dbReference type="InterPro" id="IPR029063">
    <property type="entry name" value="SAM-dependent_MTases_sf"/>
</dbReference>
<dbReference type="PANTHER" id="PTHR12843:SF5">
    <property type="entry name" value="EEF1A LYSINE METHYLTRANSFERASE 2"/>
    <property type="match status" value="1"/>
</dbReference>
<dbReference type="InterPro" id="IPR026635">
    <property type="entry name" value="Efm4/METTL10"/>
</dbReference>
<evidence type="ECO:0000256" key="2">
    <source>
        <dbReference type="ARBA" id="ARBA00022603"/>
    </source>
</evidence>
<keyword evidence="2 5" id="KW-0489">Methyltransferase</keyword>
<protein>
    <recommendedName>
        <fullName evidence="5">Protein-lysine N-methyltransferase EFM4</fullName>
        <ecNumber evidence="5">2.1.1.-</ecNumber>
    </recommendedName>
    <alternativeName>
        <fullName evidence="5">Elongation factor methyltransferase 4</fullName>
    </alternativeName>
</protein>
<evidence type="ECO:0000313" key="7">
    <source>
        <dbReference type="EMBL" id="RXK39074.1"/>
    </source>
</evidence>
<gene>
    <name evidence="5" type="primary">EFM4</name>
    <name evidence="7" type="ORF">M231_03579</name>
</gene>
<dbReference type="HAMAP" id="MF_03188">
    <property type="entry name" value="Methyltr_EFM4"/>
    <property type="match status" value="1"/>
</dbReference>
<evidence type="ECO:0000256" key="1">
    <source>
        <dbReference type="ARBA" id="ARBA00022490"/>
    </source>
</evidence>
<dbReference type="Pfam" id="PF13847">
    <property type="entry name" value="Methyltransf_31"/>
    <property type="match status" value="1"/>
</dbReference>
<dbReference type="InterPro" id="IPR025714">
    <property type="entry name" value="Methyltranfer_dom"/>
</dbReference>
<comment type="subcellular location">
    <subcellularLocation>
        <location evidence="5">Cytoplasm</location>
    </subcellularLocation>
</comment>
<dbReference type="InterPro" id="IPR043129">
    <property type="entry name" value="ATPase_NBD"/>
</dbReference>
<dbReference type="GO" id="GO:0016192">
    <property type="term" value="P:vesicle-mediated transport"/>
    <property type="evidence" value="ECO:0007669"/>
    <property type="project" value="UniProtKB-UniRule"/>
</dbReference>
<accession>A0A4Q1BMM3</accession>
<organism evidence="7 8">
    <name type="scientific">Tremella mesenterica</name>
    <name type="common">Jelly fungus</name>
    <dbReference type="NCBI Taxonomy" id="5217"/>
    <lineage>
        <taxon>Eukaryota</taxon>
        <taxon>Fungi</taxon>
        <taxon>Dikarya</taxon>
        <taxon>Basidiomycota</taxon>
        <taxon>Agaricomycotina</taxon>
        <taxon>Tremellomycetes</taxon>
        <taxon>Tremellales</taxon>
        <taxon>Tremellaceae</taxon>
        <taxon>Tremella</taxon>
    </lineage>
</organism>
<evidence type="ECO:0000313" key="8">
    <source>
        <dbReference type="Proteomes" id="UP000289152"/>
    </source>
</evidence>
<dbReference type="OrthoDB" id="10069295at2759"/>
<dbReference type="GO" id="GO:0016279">
    <property type="term" value="F:protein-lysine N-methyltransferase activity"/>
    <property type="evidence" value="ECO:0007669"/>
    <property type="project" value="UniProtKB-UniRule"/>
</dbReference>
<dbReference type="Gene3D" id="3.40.50.150">
    <property type="entry name" value="Vaccinia Virus protein VP39"/>
    <property type="match status" value="1"/>
</dbReference>
<keyword evidence="8" id="KW-1185">Reference proteome</keyword>
<dbReference type="InParanoid" id="A0A4Q1BMM3"/>
<comment type="caution">
    <text evidence="7">The sequence shown here is derived from an EMBL/GenBank/DDBJ whole genome shotgun (WGS) entry which is preliminary data.</text>
</comment>
<dbReference type="Gene3D" id="3.30.420.40">
    <property type="match status" value="2"/>
</dbReference>
<comment type="function">
    <text evidence="5">S-adenosyl-L-methionine-dependent protein-lysine N-methyltransferase that mono- and dimethylates elongation factor 1-alpha at 'Lys-316'. May play a role in intracellular transport.</text>
</comment>
<keyword evidence="3 5" id="KW-0808">Transferase</keyword>
<evidence type="ECO:0000256" key="4">
    <source>
        <dbReference type="ARBA" id="ARBA00022691"/>
    </source>
</evidence>
<proteinExistence type="inferred from homology"/>
<evidence type="ECO:0000256" key="3">
    <source>
        <dbReference type="ARBA" id="ARBA00022679"/>
    </source>
</evidence>
<feature type="domain" description="Methyltransferase" evidence="6">
    <location>
        <begin position="61"/>
        <end position="203"/>
    </location>
</feature>
<evidence type="ECO:0000259" key="6">
    <source>
        <dbReference type="Pfam" id="PF13847"/>
    </source>
</evidence>
<dbReference type="GO" id="GO:0005737">
    <property type="term" value="C:cytoplasm"/>
    <property type="evidence" value="ECO:0007669"/>
    <property type="project" value="UniProtKB-SubCell"/>
</dbReference>
<dbReference type="EMBL" id="SDIL01000036">
    <property type="protein sequence ID" value="RXK39074.1"/>
    <property type="molecule type" value="Genomic_DNA"/>
</dbReference>
<dbReference type="EC" id="2.1.1.-" evidence="5"/>
<evidence type="ECO:0000256" key="5">
    <source>
        <dbReference type="HAMAP-Rule" id="MF_03188"/>
    </source>
</evidence>
<keyword evidence="4 5" id="KW-0949">S-adenosyl-L-methionine</keyword>